<protein>
    <submittedName>
        <fullName evidence="8">CoA ester lyase</fullName>
    </submittedName>
</protein>
<dbReference type="InterPro" id="IPR015813">
    <property type="entry name" value="Pyrv/PenolPyrv_kinase-like_dom"/>
</dbReference>
<dbReference type="EMBL" id="CP042582">
    <property type="protein sequence ID" value="QEX24783.1"/>
    <property type="molecule type" value="Genomic_DNA"/>
</dbReference>
<dbReference type="PANTHER" id="PTHR32308:SF10">
    <property type="entry name" value="CITRATE LYASE SUBUNIT BETA"/>
    <property type="match status" value="1"/>
</dbReference>
<dbReference type="Gene3D" id="3.20.20.60">
    <property type="entry name" value="Phosphoenolpyruvate-binding domains"/>
    <property type="match status" value="1"/>
</dbReference>
<gene>
    <name evidence="8" type="ORF">FRZ61_47250</name>
</gene>
<evidence type="ECO:0000259" key="7">
    <source>
        <dbReference type="Pfam" id="PF03328"/>
    </source>
</evidence>
<evidence type="ECO:0000256" key="3">
    <source>
        <dbReference type="ARBA" id="ARBA00022723"/>
    </source>
</evidence>
<evidence type="ECO:0000256" key="1">
    <source>
        <dbReference type="ARBA" id="ARBA00001946"/>
    </source>
</evidence>
<dbReference type="AlphaFoldDB" id="A0A5J6N7H0"/>
<evidence type="ECO:0000256" key="4">
    <source>
        <dbReference type="ARBA" id="ARBA00022842"/>
    </source>
</evidence>
<keyword evidence="9" id="KW-1185">Reference proteome</keyword>
<dbReference type="KEGG" id="hadh:FRZ61_47250"/>
<feature type="binding site" evidence="5">
    <location>
        <position position="70"/>
    </location>
    <ligand>
        <name>substrate</name>
    </ligand>
</feature>
<name>A0A5J6N7H0_9PROT</name>
<dbReference type="Proteomes" id="UP000325797">
    <property type="component" value="Chromosome"/>
</dbReference>
<dbReference type="InterPro" id="IPR005000">
    <property type="entry name" value="Aldolase/citrate-lyase_domain"/>
</dbReference>
<dbReference type="InterPro" id="IPR040442">
    <property type="entry name" value="Pyrv_kinase-like_dom_sf"/>
</dbReference>
<evidence type="ECO:0000256" key="5">
    <source>
        <dbReference type="PIRSR" id="PIRSR015582-1"/>
    </source>
</evidence>
<comment type="similarity">
    <text evidence="2">Belongs to the HpcH/HpaI aldolase family.</text>
</comment>
<keyword evidence="3 6" id="KW-0479">Metal-binding</keyword>
<accession>A0A5J6N7H0</accession>
<dbReference type="RefSeq" id="WP_151120043.1">
    <property type="nucleotide sequence ID" value="NZ_CP042582.1"/>
</dbReference>
<comment type="cofactor">
    <cofactor evidence="1">
        <name>Mg(2+)</name>
        <dbReference type="ChEBI" id="CHEBI:18420"/>
    </cofactor>
</comment>
<feature type="binding site" evidence="5">
    <location>
        <position position="128"/>
    </location>
    <ligand>
        <name>substrate</name>
    </ligand>
</feature>
<proteinExistence type="inferred from homology"/>
<dbReference type="GO" id="GO:0000287">
    <property type="term" value="F:magnesium ion binding"/>
    <property type="evidence" value="ECO:0007669"/>
    <property type="project" value="TreeGrafter"/>
</dbReference>
<evidence type="ECO:0000313" key="9">
    <source>
        <dbReference type="Proteomes" id="UP000325797"/>
    </source>
</evidence>
<evidence type="ECO:0000256" key="2">
    <source>
        <dbReference type="ARBA" id="ARBA00005568"/>
    </source>
</evidence>
<dbReference type="PANTHER" id="PTHR32308">
    <property type="entry name" value="LYASE BETA SUBUNIT, PUTATIVE (AFU_ORTHOLOGUE AFUA_4G13030)-RELATED"/>
    <property type="match status" value="1"/>
</dbReference>
<feature type="binding site" evidence="6">
    <location>
        <position position="128"/>
    </location>
    <ligand>
        <name>Mg(2+)</name>
        <dbReference type="ChEBI" id="CHEBI:18420"/>
    </ligand>
</feature>
<evidence type="ECO:0000313" key="8">
    <source>
        <dbReference type="EMBL" id="QEX24783.1"/>
    </source>
</evidence>
<dbReference type="Pfam" id="PF03328">
    <property type="entry name" value="HpcH_HpaI"/>
    <property type="match status" value="1"/>
</dbReference>
<evidence type="ECO:0000256" key="6">
    <source>
        <dbReference type="PIRSR" id="PIRSR015582-2"/>
    </source>
</evidence>
<dbReference type="GO" id="GO:0006107">
    <property type="term" value="P:oxaloacetate metabolic process"/>
    <property type="evidence" value="ECO:0007669"/>
    <property type="project" value="TreeGrafter"/>
</dbReference>
<keyword evidence="4 6" id="KW-0460">Magnesium</keyword>
<dbReference type="InterPro" id="IPR011206">
    <property type="entry name" value="Citrate_lyase_beta/mcl1/mcl2"/>
</dbReference>
<dbReference type="OrthoDB" id="9800547at2"/>
<dbReference type="PIRSF" id="PIRSF015582">
    <property type="entry name" value="Cit_lyase_B"/>
    <property type="match status" value="1"/>
</dbReference>
<organism evidence="8 9">
    <name type="scientific">Hypericibacter adhaerens</name>
    <dbReference type="NCBI Taxonomy" id="2602016"/>
    <lineage>
        <taxon>Bacteria</taxon>
        <taxon>Pseudomonadati</taxon>
        <taxon>Pseudomonadota</taxon>
        <taxon>Alphaproteobacteria</taxon>
        <taxon>Rhodospirillales</taxon>
        <taxon>Dongiaceae</taxon>
        <taxon>Hypericibacter</taxon>
    </lineage>
</organism>
<reference evidence="8 9" key="1">
    <citation type="submission" date="2019-08" db="EMBL/GenBank/DDBJ databases">
        <title>Hyperibacter terrae gen. nov., sp. nov. and Hyperibacter viscosus sp. nov., two new members in the family Rhodospirillaceae isolated from the rhizosphere of Hypericum perforatum.</title>
        <authorList>
            <person name="Noviana Z."/>
        </authorList>
    </citation>
    <scope>NUCLEOTIDE SEQUENCE [LARGE SCALE GENOMIC DNA]</scope>
    <source>
        <strain evidence="8 9">R5959</strain>
    </source>
</reference>
<feature type="binding site" evidence="6">
    <location>
        <position position="155"/>
    </location>
    <ligand>
        <name>Mg(2+)</name>
        <dbReference type="ChEBI" id="CHEBI:18420"/>
    </ligand>
</feature>
<dbReference type="GO" id="GO:0016829">
    <property type="term" value="F:lyase activity"/>
    <property type="evidence" value="ECO:0007669"/>
    <property type="project" value="UniProtKB-KW"/>
</dbReference>
<dbReference type="SUPFAM" id="SSF51621">
    <property type="entry name" value="Phosphoenolpyruvate/pyruvate domain"/>
    <property type="match status" value="1"/>
</dbReference>
<feature type="domain" description="HpcH/HpaI aldolase/citrate lyase" evidence="7">
    <location>
        <begin position="9"/>
        <end position="223"/>
    </location>
</feature>
<sequence length="296" mass="31389">MFQSTRPRRSALYTPGSNLRALEKGKTLPADVLIMDLEDAVAPEAKRDARIQVVNAVKAGGYGAREVVIRVNGLNTPWGYGDLAAVAEAGAAAILIPKVESVETVRQAETVLVANGAPEDLALWCMMETPRAMLNVEEIAGSSRRVQCFVMGTSDLTKDLHAVHTRDRLPLVTSLGLCMLAARAYGLAILDGVHLDLDDDAGFEAACRQGAEMGFDGKTLIHPKTIAAANTAFAPAPAEVEWSRRIIAAHADAVAGGRGIVVLDGKLIENLHVLNARRIVELAEAIAAREGGDGAR</sequence>
<keyword evidence="8" id="KW-0456">Lyase</keyword>